<accession>A0A0F3GN22</accession>
<sequence>MRVPKSWLPIIAKKIVSRIVSGGLVESKVPINELFRQTEALLYDELTVEDRLADEVRQILKSFDGEIERKRLDYKALFDMTKRRLIKERNIVI</sequence>
<evidence type="ECO:0000313" key="2">
    <source>
        <dbReference type="Proteomes" id="UP000033423"/>
    </source>
</evidence>
<dbReference type="AlphaFoldDB" id="A0A0F3GN22"/>
<keyword evidence="2" id="KW-1185">Reference proteome</keyword>
<organism evidence="1 2">
    <name type="scientific">Candidatus Magnetobacterium bavaricum</name>
    <dbReference type="NCBI Taxonomy" id="29290"/>
    <lineage>
        <taxon>Bacteria</taxon>
        <taxon>Pseudomonadati</taxon>
        <taxon>Nitrospirota</taxon>
        <taxon>Thermodesulfovibrionia</taxon>
        <taxon>Thermodesulfovibrionales</taxon>
        <taxon>Candidatus Magnetobacteriaceae</taxon>
        <taxon>Candidatus Magnetobacterium</taxon>
    </lineage>
</organism>
<dbReference type="EMBL" id="LACI01001979">
    <property type="protein sequence ID" value="KJU83227.1"/>
    <property type="molecule type" value="Genomic_DNA"/>
</dbReference>
<protein>
    <submittedName>
        <fullName evidence="1">Protein containing DUF507</fullName>
    </submittedName>
</protein>
<dbReference type="InterPro" id="IPR007463">
    <property type="entry name" value="DUF507"/>
</dbReference>
<reference evidence="1 2" key="1">
    <citation type="submission" date="2015-02" db="EMBL/GenBank/DDBJ databases">
        <title>Single-cell genomics of uncultivated deep-branching MTB reveals a conserved set of magnetosome genes.</title>
        <authorList>
            <person name="Kolinko S."/>
            <person name="Richter M."/>
            <person name="Glockner F.O."/>
            <person name="Brachmann A."/>
            <person name="Schuler D."/>
        </authorList>
    </citation>
    <scope>NUCLEOTIDE SEQUENCE [LARGE SCALE GENOMIC DNA]</scope>
    <source>
        <strain evidence="1">TM-1</strain>
    </source>
</reference>
<dbReference type="Proteomes" id="UP000033423">
    <property type="component" value="Unassembled WGS sequence"/>
</dbReference>
<gene>
    <name evidence="1" type="ORF">MBAV_004576</name>
</gene>
<comment type="caution">
    <text evidence="1">The sequence shown here is derived from an EMBL/GenBank/DDBJ whole genome shotgun (WGS) entry which is preliminary data.</text>
</comment>
<dbReference type="Pfam" id="PF04368">
    <property type="entry name" value="DUF507"/>
    <property type="match status" value="1"/>
</dbReference>
<evidence type="ECO:0000313" key="1">
    <source>
        <dbReference type="EMBL" id="KJU83227.1"/>
    </source>
</evidence>
<proteinExistence type="predicted"/>
<name>A0A0F3GN22_9BACT</name>